<keyword evidence="2" id="KW-1185">Reference proteome</keyword>
<dbReference type="GeneID" id="54982884"/>
<evidence type="ECO:0000313" key="1">
    <source>
        <dbReference type="EMBL" id="ATI15628.1"/>
    </source>
</evidence>
<accession>A0A291LAJ6</accession>
<dbReference type="EMBL" id="MF663786">
    <property type="protein sequence ID" value="ATI15628.1"/>
    <property type="molecule type" value="Genomic_DNA"/>
</dbReference>
<reference evidence="1 2" key="1">
    <citation type="submission" date="2017-08" db="EMBL/GenBank/DDBJ databases">
        <title>Complete genome sequence of a novel bacteriophage infecting Bordetella bronchiseptica.</title>
        <authorList>
            <person name="Chen Y."/>
            <person name="Song J."/>
            <person name="Wu B."/>
        </authorList>
    </citation>
    <scope>NUCLEOTIDE SEQUENCE [LARGE SCALE GENOMIC DNA]</scope>
</reference>
<protein>
    <submittedName>
        <fullName evidence="1">Uncharacterized protein</fullName>
    </submittedName>
</protein>
<dbReference type="KEGG" id="vg:54982884"/>
<organism evidence="1 2">
    <name type="scientific">Bordetella phage vB_BbrM_PHB04</name>
    <dbReference type="NCBI Taxonomy" id="2029657"/>
    <lineage>
        <taxon>Viruses</taxon>
        <taxon>Duplodnaviria</taxon>
        <taxon>Heunggongvirae</taxon>
        <taxon>Uroviricota</taxon>
        <taxon>Caudoviricetes</taxon>
        <taxon>Phabquatrovirus</taxon>
        <taxon>Phabquatrovirus PHB04</taxon>
    </lineage>
</organism>
<evidence type="ECO:0000313" key="2">
    <source>
        <dbReference type="Proteomes" id="UP000228765"/>
    </source>
</evidence>
<proteinExistence type="predicted"/>
<sequence length="122" mass="13592">MDRTPNANDFTIPVEGIGAFRFARRTMRDELRIAAEFSRLTEGVETPTTYLATVAGWIATLKVLTVEAPGGWIKNLDGKPTNNLDEIDPLDDETYATLLKVHAVLREKEGSFRRGKEQAGKE</sequence>
<dbReference type="RefSeq" id="YP_009792676.1">
    <property type="nucleotide sequence ID" value="NC_047861.1"/>
</dbReference>
<name>A0A291LAJ6_9CAUD</name>
<dbReference type="Proteomes" id="UP000228765">
    <property type="component" value="Segment"/>
</dbReference>